<dbReference type="NCBIfam" id="NF001852">
    <property type="entry name" value="PRK00571.2-5"/>
    <property type="match status" value="1"/>
</dbReference>
<evidence type="ECO:0000256" key="8">
    <source>
        <dbReference type="HAMAP-Rule" id="MF_00530"/>
    </source>
</evidence>
<comment type="subunit">
    <text evidence="8 9">F-type ATPases have 2 components, CF(1) - the catalytic core - and CF(0) - the membrane proton channel. CF(1) has five subunits: alpha(3), beta(3), gamma(1), delta(1), epsilon(1). CF(0) has three main subunits: a, b and c.</text>
</comment>
<dbReference type="Proteomes" id="UP000617681">
    <property type="component" value="Chromosome"/>
</dbReference>
<dbReference type="GO" id="GO:0005524">
    <property type="term" value="F:ATP binding"/>
    <property type="evidence" value="ECO:0007669"/>
    <property type="project" value="UniProtKB-UniRule"/>
</dbReference>
<dbReference type="NCBIfam" id="NF009977">
    <property type="entry name" value="PRK13442.1"/>
    <property type="match status" value="1"/>
</dbReference>
<dbReference type="Gene3D" id="2.60.15.10">
    <property type="entry name" value="F0F1 ATP synthase delta/epsilon subunit, N-terminal"/>
    <property type="match status" value="1"/>
</dbReference>
<dbReference type="InterPro" id="IPR020546">
    <property type="entry name" value="ATP_synth_F1_dsu/esu_N"/>
</dbReference>
<keyword evidence="8" id="KW-0375">Hydrogen ion transport</keyword>
<dbReference type="PANTHER" id="PTHR13822">
    <property type="entry name" value="ATP SYNTHASE DELTA/EPSILON CHAIN"/>
    <property type="match status" value="1"/>
</dbReference>
<evidence type="ECO:0000313" key="11">
    <source>
        <dbReference type="EMBL" id="QQB45953.1"/>
    </source>
</evidence>
<organism evidence="11 13">
    <name type="scientific">Corynebacterium glucuronolyticum</name>
    <dbReference type="NCBI Taxonomy" id="39791"/>
    <lineage>
        <taxon>Bacteria</taxon>
        <taxon>Bacillati</taxon>
        <taxon>Actinomycetota</taxon>
        <taxon>Actinomycetes</taxon>
        <taxon>Mycobacteriales</taxon>
        <taxon>Corynebacteriaceae</taxon>
        <taxon>Corynebacterium</taxon>
    </lineage>
</organism>
<evidence type="ECO:0000313" key="13">
    <source>
        <dbReference type="Proteomes" id="UP000596145"/>
    </source>
</evidence>
<evidence type="ECO:0000256" key="7">
    <source>
        <dbReference type="ARBA" id="ARBA00023310"/>
    </source>
</evidence>
<dbReference type="GO" id="GO:0046933">
    <property type="term" value="F:proton-transporting ATP synthase activity, rotational mechanism"/>
    <property type="evidence" value="ECO:0007669"/>
    <property type="project" value="UniProtKB-UniRule"/>
</dbReference>
<name>A0A7T4EEL4_9CORY</name>
<dbReference type="Proteomes" id="UP000596145">
    <property type="component" value="Chromosome"/>
</dbReference>
<feature type="domain" description="ATP synthase F1 complex delta/epsilon subunit N-terminal" evidence="10">
    <location>
        <begin position="6"/>
        <end position="84"/>
    </location>
</feature>
<evidence type="ECO:0000256" key="4">
    <source>
        <dbReference type="ARBA" id="ARBA00023065"/>
    </source>
</evidence>
<proteinExistence type="inferred from homology"/>
<dbReference type="EMBL" id="CP069534">
    <property type="protein sequence ID" value="QRP71534.1"/>
    <property type="molecule type" value="Genomic_DNA"/>
</dbReference>
<evidence type="ECO:0000256" key="6">
    <source>
        <dbReference type="ARBA" id="ARBA00023196"/>
    </source>
</evidence>
<dbReference type="GeneID" id="92759809"/>
<dbReference type="GO" id="GO:0045259">
    <property type="term" value="C:proton-transporting ATP synthase complex"/>
    <property type="evidence" value="ECO:0007669"/>
    <property type="project" value="UniProtKB-KW"/>
</dbReference>
<dbReference type="NCBIfam" id="TIGR01216">
    <property type="entry name" value="ATP_synt_epsi"/>
    <property type="match status" value="1"/>
</dbReference>
<evidence type="ECO:0000256" key="1">
    <source>
        <dbReference type="ARBA" id="ARBA00004202"/>
    </source>
</evidence>
<keyword evidence="4 8" id="KW-0406">Ion transport</keyword>
<dbReference type="Pfam" id="PF02823">
    <property type="entry name" value="ATP-synt_DE_N"/>
    <property type="match status" value="1"/>
</dbReference>
<evidence type="ECO:0000313" key="12">
    <source>
        <dbReference type="EMBL" id="QRP71534.1"/>
    </source>
</evidence>
<dbReference type="PANTHER" id="PTHR13822:SF10">
    <property type="entry name" value="ATP SYNTHASE EPSILON CHAIN, CHLOROPLASTIC"/>
    <property type="match status" value="1"/>
</dbReference>
<dbReference type="OrthoDB" id="9791445at2"/>
<comment type="subcellular location">
    <subcellularLocation>
        <location evidence="1 8">Cell membrane</location>
        <topology evidence="1 8">Peripheral membrane protein</topology>
    </subcellularLocation>
</comment>
<reference evidence="11 13" key="1">
    <citation type="submission" date="2020-12" db="EMBL/GenBank/DDBJ databases">
        <title>FDA dAtabase for Regulatory Grade micrObial Sequences (FDA-ARGOS): Supporting development and validation of Infectious Disease Dx tests.</title>
        <authorList>
            <person name="Sproer C."/>
            <person name="Gronow S."/>
            <person name="Severitt S."/>
            <person name="Schroder I."/>
            <person name="Tallon L."/>
            <person name="Sadzewicz L."/>
            <person name="Zhao X."/>
            <person name="Boylan J."/>
            <person name="Ott S."/>
            <person name="Bowen H."/>
            <person name="Vavikolanu K."/>
            <person name="Mehta A."/>
            <person name="Aluvathingal J."/>
            <person name="Nadendla S."/>
            <person name="Lowell S."/>
            <person name="Myers T."/>
            <person name="Yan Y."/>
            <person name="Sichtig H."/>
        </authorList>
    </citation>
    <scope>NUCLEOTIDE SEQUENCE [LARGE SCALE GENOMIC DNA]</scope>
    <source>
        <strain evidence="11 13">FDAARGOS_1053</strain>
        <strain evidence="12">FDAARGOS_1191</strain>
    </source>
</reference>
<evidence type="ECO:0000259" key="10">
    <source>
        <dbReference type="Pfam" id="PF02823"/>
    </source>
</evidence>
<keyword evidence="5 8" id="KW-0472">Membrane</keyword>
<keyword evidence="6 8" id="KW-0139">CF(1)</keyword>
<dbReference type="EMBL" id="CP066007">
    <property type="protein sequence ID" value="QQB45953.1"/>
    <property type="molecule type" value="Genomic_DNA"/>
</dbReference>
<protein>
    <recommendedName>
        <fullName evidence="8">ATP synthase epsilon chain</fullName>
    </recommendedName>
    <alternativeName>
        <fullName evidence="8">ATP synthase F1 sector epsilon subunit</fullName>
    </alternativeName>
    <alternativeName>
        <fullName evidence="8">F-ATPase epsilon subunit</fullName>
    </alternativeName>
</protein>
<keyword evidence="8" id="KW-1003">Cell membrane</keyword>
<dbReference type="InterPro" id="IPR036771">
    <property type="entry name" value="ATPsynth_dsu/esu_N"/>
</dbReference>
<keyword evidence="3 8" id="KW-0813">Transport</keyword>
<gene>
    <name evidence="8" type="primary">atpC</name>
    <name evidence="11" type="ORF">I6I10_10855</name>
    <name evidence="12" type="ORF">I6J21_05265</name>
</gene>
<dbReference type="HAMAP" id="MF_00530">
    <property type="entry name" value="ATP_synth_epsil_bac"/>
    <property type="match status" value="1"/>
</dbReference>
<evidence type="ECO:0000256" key="2">
    <source>
        <dbReference type="ARBA" id="ARBA00005712"/>
    </source>
</evidence>
<dbReference type="RefSeq" id="WP_005392149.1">
    <property type="nucleotide sequence ID" value="NZ_CP066007.1"/>
</dbReference>
<accession>A0A7T4EEL4</accession>
<dbReference type="CDD" id="cd12152">
    <property type="entry name" value="F1-ATPase_delta"/>
    <property type="match status" value="1"/>
</dbReference>
<comment type="similarity">
    <text evidence="2 8 9">Belongs to the ATPase epsilon chain family.</text>
</comment>
<dbReference type="GO" id="GO:0005886">
    <property type="term" value="C:plasma membrane"/>
    <property type="evidence" value="ECO:0007669"/>
    <property type="project" value="UniProtKB-SubCell"/>
</dbReference>
<dbReference type="InterPro" id="IPR001469">
    <property type="entry name" value="ATP_synth_F1_dsu/esu"/>
</dbReference>
<evidence type="ECO:0000256" key="5">
    <source>
        <dbReference type="ARBA" id="ARBA00023136"/>
    </source>
</evidence>
<sequence>MASITTDLVAVEGKLWSGEASIVTAQTTEGEIGILPGHEPILGQLVENGVVTIKPVDGEKLVAAVKGGFLSVTAKGVIVLADYAQWADDIDESEATRELESAEDEETKNLAEARVKAIQRKNKGI</sequence>
<evidence type="ECO:0000256" key="9">
    <source>
        <dbReference type="RuleBase" id="RU003656"/>
    </source>
</evidence>
<comment type="function">
    <text evidence="8">Produces ATP from ADP in the presence of a proton gradient across the membrane.</text>
</comment>
<dbReference type="SUPFAM" id="SSF51344">
    <property type="entry name" value="Epsilon subunit of F1F0-ATP synthase N-terminal domain"/>
    <property type="match status" value="1"/>
</dbReference>
<keyword evidence="7 8" id="KW-0066">ATP synthesis</keyword>
<evidence type="ECO:0000256" key="3">
    <source>
        <dbReference type="ARBA" id="ARBA00022448"/>
    </source>
</evidence>
<dbReference type="AlphaFoldDB" id="A0A7T4EEL4"/>